<sequence length="46" mass="4793">MNINDSGLIILFTAYIAIADVLPMPISVSMMLAASILAVVEAGLND</sequence>
<dbReference type="EMBL" id="OFSP01000079">
    <property type="protein sequence ID" value="SOY77964.1"/>
    <property type="molecule type" value="Genomic_DNA"/>
</dbReference>
<keyword evidence="1" id="KW-0472">Membrane</keyword>
<accession>A0A375CRB3</accession>
<evidence type="ECO:0000256" key="1">
    <source>
        <dbReference type="SAM" id="Phobius"/>
    </source>
</evidence>
<keyword evidence="1" id="KW-0812">Transmembrane</keyword>
<comment type="caution">
    <text evidence="2">The sequence shown here is derived from an EMBL/GenBank/DDBJ whole genome shotgun (WGS) entry which is preliminary data.</text>
</comment>
<dbReference type="RefSeq" id="WP_198046876.1">
    <property type="nucleotide sequence ID" value="NZ_OFSP01000079.1"/>
</dbReference>
<keyword evidence="1" id="KW-1133">Transmembrane helix</keyword>
<proteinExistence type="predicted"/>
<reference evidence="3" key="1">
    <citation type="submission" date="2018-01" db="EMBL/GenBank/DDBJ databases">
        <authorList>
            <person name="Gaut B.S."/>
            <person name="Morton B.R."/>
            <person name="Clegg M.T."/>
            <person name="Duvall M.R."/>
        </authorList>
    </citation>
    <scope>NUCLEOTIDE SEQUENCE [LARGE SCALE GENOMIC DNA]</scope>
</reference>
<organism evidence="2 3">
    <name type="scientific">Cupriavidus taiwanensis</name>
    <dbReference type="NCBI Taxonomy" id="164546"/>
    <lineage>
        <taxon>Bacteria</taxon>
        <taxon>Pseudomonadati</taxon>
        <taxon>Pseudomonadota</taxon>
        <taxon>Betaproteobacteria</taxon>
        <taxon>Burkholderiales</taxon>
        <taxon>Burkholderiaceae</taxon>
        <taxon>Cupriavidus</taxon>
    </lineage>
</organism>
<evidence type="ECO:0000313" key="2">
    <source>
        <dbReference type="EMBL" id="SOY77964.1"/>
    </source>
</evidence>
<dbReference type="AlphaFoldDB" id="A0A375CRB3"/>
<evidence type="ECO:0000313" key="3">
    <source>
        <dbReference type="Proteomes" id="UP000256297"/>
    </source>
</evidence>
<dbReference type="Proteomes" id="UP000256297">
    <property type="component" value="Unassembled WGS sequence"/>
</dbReference>
<feature type="transmembrane region" description="Helical" evidence="1">
    <location>
        <begin position="7"/>
        <end position="40"/>
    </location>
</feature>
<name>A0A375CRB3_9BURK</name>
<gene>
    <name evidence="2" type="ORF">CBM2589_U20030</name>
</gene>
<protein>
    <submittedName>
        <fullName evidence="2">Uncharacterized protein</fullName>
    </submittedName>
</protein>